<comment type="caution">
    <text evidence="8">The sequence shown here is derived from an EMBL/GenBank/DDBJ whole genome shotgun (WGS) entry which is preliminary data.</text>
</comment>
<comment type="catalytic activity">
    <reaction evidence="1">
        <text>Hydrolysis of (1-&gt;3)-beta-D-glucosidic linkages in (1-&gt;3)-beta-D-glucans.</text>
        <dbReference type="EC" id="3.2.1.39"/>
    </reaction>
</comment>
<evidence type="ECO:0000256" key="4">
    <source>
        <dbReference type="ARBA" id="ARBA00022801"/>
    </source>
</evidence>
<evidence type="ECO:0000256" key="1">
    <source>
        <dbReference type="ARBA" id="ARBA00000382"/>
    </source>
</evidence>
<evidence type="ECO:0000313" key="8">
    <source>
        <dbReference type="EMBL" id="KAK9181077.1"/>
    </source>
</evidence>
<gene>
    <name evidence="8" type="ORF">WN944_024214</name>
</gene>
<feature type="compositionally biased region" description="Acidic residues" evidence="7">
    <location>
        <begin position="104"/>
        <end position="114"/>
    </location>
</feature>
<evidence type="ECO:0000256" key="7">
    <source>
        <dbReference type="SAM" id="MobiDB-lite"/>
    </source>
</evidence>
<evidence type="ECO:0000313" key="9">
    <source>
        <dbReference type="Proteomes" id="UP001428341"/>
    </source>
</evidence>
<organism evidence="8 9">
    <name type="scientific">Citrus x changshan-huyou</name>
    <dbReference type="NCBI Taxonomy" id="2935761"/>
    <lineage>
        <taxon>Eukaryota</taxon>
        <taxon>Viridiplantae</taxon>
        <taxon>Streptophyta</taxon>
        <taxon>Embryophyta</taxon>
        <taxon>Tracheophyta</taxon>
        <taxon>Spermatophyta</taxon>
        <taxon>Magnoliopsida</taxon>
        <taxon>eudicotyledons</taxon>
        <taxon>Gunneridae</taxon>
        <taxon>Pentapetalae</taxon>
        <taxon>rosids</taxon>
        <taxon>malvids</taxon>
        <taxon>Sapindales</taxon>
        <taxon>Rutaceae</taxon>
        <taxon>Aurantioideae</taxon>
        <taxon>Citrus</taxon>
    </lineage>
</organism>
<dbReference type="GO" id="GO:0005975">
    <property type="term" value="P:carbohydrate metabolic process"/>
    <property type="evidence" value="ECO:0007669"/>
    <property type="project" value="InterPro"/>
</dbReference>
<dbReference type="PANTHER" id="PTHR32227">
    <property type="entry name" value="GLUCAN ENDO-1,3-BETA-GLUCOSIDASE BG1-RELATED-RELATED"/>
    <property type="match status" value="1"/>
</dbReference>
<dbReference type="AlphaFoldDB" id="A0AAP0LN49"/>
<dbReference type="InterPro" id="IPR000490">
    <property type="entry name" value="Glyco_hydro_17"/>
</dbReference>
<comment type="similarity">
    <text evidence="2 6">Belongs to the glycosyl hydrolase 17 family.</text>
</comment>
<dbReference type="InterPro" id="IPR044965">
    <property type="entry name" value="Glyco_hydro_17_plant"/>
</dbReference>
<evidence type="ECO:0000256" key="2">
    <source>
        <dbReference type="ARBA" id="ARBA00008773"/>
    </source>
</evidence>
<reference evidence="8 9" key="1">
    <citation type="submission" date="2024-05" db="EMBL/GenBank/DDBJ databases">
        <title>Haplotype-resolved chromosome-level genome assembly of Huyou (Citrus changshanensis).</title>
        <authorList>
            <person name="Miao C."/>
            <person name="Chen W."/>
            <person name="Wu Y."/>
            <person name="Wang L."/>
            <person name="Zhao S."/>
            <person name="Grierson D."/>
            <person name="Xu C."/>
            <person name="Chen K."/>
        </authorList>
    </citation>
    <scope>NUCLEOTIDE SEQUENCE [LARGE SCALE GENOMIC DNA]</scope>
    <source>
        <strain evidence="8">01-14</strain>
        <tissue evidence="8">Leaf</tissue>
    </source>
</reference>
<evidence type="ECO:0000256" key="5">
    <source>
        <dbReference type="ARBA" id="ARBA00023295"/>
    </source>
</evidence>
<dbReference type="Gene3D" id="3.20.20.80">
    <property type="entry name" value="Glycosidases"/>
    <property type="match status" value="1"/>
</dbReference>
<dbReference type="Proteomes" id="UP001428341">
    <property type="component" value="Unassembled WGS sequence"/>
</dbReference>
<keyword evidence="9" id="KW-1185">Reference proteome</keyword>
<accession>A0AAP0LN49</accession>
<evidence type="ECO:0000256" key="3">
    <source>
        <dbReference type="ARBA" id="ARBA00012780"/>
    </source>
</evidence>
<sequence length="306" mass="34820">MLGNNLPLKRDVIALCNQNNIRRMRLFDLNRETLKALKGSNIEVMLGLPNNDLRRISSNQAEANTWVQNNIRNFANNVKFKYVALVYKLGWHSPDKVANVVTETLEDEDDDDDNDYTRDSDTELVSSEANVSLNNENVMKHPEAAKFQIKGLDHAFMLDELFHDVTTIGARAWAPTSGVTPLLYNHSSFENIIEDDIVLVDSANFEEVNHDEIGCSDRLEKIPPRRKQLKKANRKRSISSKLTKQLDELCEAVKNKDSYIRTDPPDCSVQEVDKLATLPGCQPMSPLFKLDIRLFTKKANKETFVT</sequence>
<dbReference type="SUPFAM" id="SSF51445">
    <property type="entry name" value="(Trans)glycosidases"/>
    <property type="match status" value="1"/>
</dbReference>
<dbReference type="InterPro" id="IPR017853">
    <property type="entry name" value="GH"/>
</dbReference>
<evidence type="ECO:0000256" key="6">
    <source>
        <dbReference type="RuleBase" id="RU004335"/>
    </source>
</evidence>
<dbReference type="EC" id="3.2.1.39" evidence="3"/>
<name>A0AAP0LN49_9ROSI</name>
<protein>
    <recommendedName>
        <fullName evidence="3">glucan endo-1,3-beta-D-glucosidase</fullName>
        <ecNumber evidence="3">3.2.1.39</ecNumber>
    </recommendedName>
</protein>
<dbReference type="GO" id="GO:0042973">
    <property type="term" value="F:glucan endo-1,3-beta-D-glucosidase activity"/>
    <property type="evidence" value="ECO:0007669"/>
    <property type="project" value="UniProtKB-EC"/>
</dbReference>
<proteinExistence type="inferred from homology"/>
<feature type="region of interest" description="Disordered" evidence="7">
    <location>
        <begin position="104"/>
        <end position="125"/>
    </location>
</feature>
<keyword evidence="5" id="KW-0326">Glycosidase</keyword>
<keyword evidence="4" id="KW-0378">Hydrolase</keyword>
<dbReference type="Pfam" id="PF00332">
    <property type="entry name" value="Glyco_hydro_17"/>
    <property type="match status" value="1"/>
</dbReference>
<dbReference type="EMBL" id="JBCGBO010000024">
    <property type="protein sequence ID" value="KAK9181077.1"/>
    <property type="molecule type" value="Genomic_DNA"/>
</dbReference>